<sequence>MSIERSVTQPACAALHNHELMLKSGNFNSFSSKFNYGCRTWKIGILQLKIFYSQNKRQKSKQRGSSTVVRPRTIGHLKDSRIDTATQETVNVLEKVLWSRVRPVKKPKTEILYFIAASEFGYSNGSHLNTEINSKPENRHKYILIKDVLPCC</sequence>
<protein>
    <submittedName>
        <fullName evidence="1">Uncharacterized protein</fullName>
    </submittedName>
</protein>
<comment type="caution">
    <text evidence="1">The sequence shown here is derived from an EMBL/GenBank/DDBJ whole genome shotgun (WGS) entry which is preliminary data.</text>
</comment>
<evidence type="ECO:0000313" key="1">
    <source>
        <dbReference type="EMBL" id="GES94833.1"/>
    </source>
</evidence>
<dbReference type="Proteomes" id="UP000615446">
    <property type="component" value="Unassembled WGS sequence"/>
</dbReference>
<proteinExistence type="predicted"/>
<dbReference type="EMBL" id="BLAL01000239">
    <property type="protein sequence ID" value="GES94833.1"/>
    <property type="molecule type" value="Genomic_DNA"/>
</dbReference>
<accession>A0A8H3QWK6</accession>
<name>A0A8H3QWK6_9GLOM</name>
<evidence type="ECO:0000313" key="2">
    <source>
        <dbReference type="Proteomes" id="UP000615446"/>
    </source>
</evidence>
<dbReference type="AlphaFoldDB" id="A0A8H3QWK6"/>
<reference evidence="1" key="1">
    <citation type="submission" date="2019-10" db="EMBL/GenBank/DDBJ databases">
        <title>Conservation and host-specific expression of non-tandemly repeated heterogenous ribosome RNA gene in arbuscular mycorrhizal fungi.</title>
        <authorList>
            <person name="Maeda T."/>
            <person name="Kobayashi Y."/>
            <person name="Nakagawa T."/>
            <person name="Ezawa T."/>
            <person name="Yamaguchi K."/>
            <person name="Bino T."/>
            <person name="Nishimoto Y."/>
            <person name="Shigenobu S."/>
            <person name="Kawaguchi M."/>
        </authorList>
    </citation>
    <scope>NUCLEOTIDE SEQUENCE</scope>
    <source>
        <strain evidence="1">HR1</strain>
    </source>
</reference>
<gene>
    <name evidence="1" type="ORF">RCL2_002153500</name>
</gene>
<organism evidence="1 2">
    <name type="scientific">Rhizophagus clarus</name>
    <dbReference type="NCBI Taxonomy" id="94130"/>
    <lineage>
        <taxon>Eukaryota</taxon>
        <taxon>Fungi</taxon>
        <taxon>Fungi incertae sedis</taxon>
        <taxon>Mucoromycota</taxon>
        <taxon>Glomeromycotina</taxon>
        <taxon>Glomeromycetes</taxon>
        <taxon>Glomerales</taxon>
        <taxon>Glomeraceae</taxon>
        <taxon>Rhizophagus</taxon>
    </lineage>
</organism>